<dbReference type="EMBL" id="MGAI01000034">
    <property type="protein sequence ID" value="OGK44174.1"/>
    <property type="molecule type" value="Genomic_DNA"/>
</dbReference>
<dbReference type="InterPro" id="IPR043519">
    <property type="entry name" value="NT_sf"/>
</dbReference>
<proteinExistence type="predicted"/>
<reference evidence="1 2" key="1">
    <citation type="journal article" date="2016" name="Nat. Commun.">
        <title>Thousands of microbial genomes shed light on interconnected biogeochemical processes in an aquifer system.</title>
        <authorList>
            <person name="Anantharaman K."/>
            <person name="Brown C.T."/>
            <person name="Hug L.A."/>
            <person name="Sharon I."/>
            <person name="Castelle C.J."/>
            <person name="Probst A.J."/>
            <person name="Thomas B.C."/>
            <person name="Singh A."/>
            <person name="Wilkins M.J."/>
            <person name="Karaoz U."/>
            <person name="Brodie E.L."/>
            <person name="Williams K.H."/>
            <person name="Hubbard S.S."/>
            <person name="Banfield J.F."/>
        </authorList>
    </citation>
    <scope>NUCLEOTIDE SEQUENCE [LARGE SCALE GENOMIC DNA]</scope>
</reference>
<comment type="caution">
    <text evidence="1">The sequence shown here is derived from an EMBL/GenBank/DDBJ whole genome shotgun (WGS) entry which is preliminary data.</text>
</comment>
<name>A0A1F7ILB7_9BACT</name>
<dbReference type="SUPFAM" id="SSF81301">
    <property type="entry name" value="Nucleotidyltransferase"/>
    <property type="match status" value="1"/>
</dbReference>
<gene>
    <name evidence="1" type="ORF">A3B40_04860</name>
</gene>
<dbReference type="CDD" id="cd05403">
    <property type="entry name" value="NT_KNTase_like"/>
    <property type="match status" value="1"/>
</dbReference>
<evidence type="ECO:0000313" key="2">
    <source>
        <dbReference type="Proteomes" id="UP000178040"/>
    </source>
</evidence>
<organism evidence="1 2">
    <name type="scientific">Candidatus Roizmanbacteria bacterium RIFCSPLOWO2_01_FULL_37_16</name>
    <dbReference type="NCBI Taxonomy" id="1802058"/>
    <lineage>
        <taxon>Bacteria</taxon>
        <taxon>Candidatus Roizmaniibacteriota</taxon>
    </lineage>
</organism>
<sequence length="420" mass="49411">MLSETLPDSFCRIDANGKWFFSHNKAYFTFFSFTCQLEKKVRELGAMEQFNNLTIEQLVKDVLRYFFFFNYPLTLEEIYTFLKKKTSKRRIMSILEKMEKESLITRQNTSVRSKKLEVGSKYSNFISSNFQSFDFAQDRPPTSNALPRYTLTQYKKTNEAMNQWNNRQKISINKLNSWRFKLYTKLLSLFPQIKLVGLSGSVAMLNAGEDHDIDLFIITGKDRLWTGRFIALFLAQLLSIRRKRDSATQFLSHESLTRYQTVPGPLESEKIAFASSPNQLTINNQQFRDTVCLNLFFDANNLKVPKLKQTDYVAHEVLQMKPLRQKNGIYLRFIDANKWVFDIFPNARSVSSIKYQVSRKKILNTKYLILNTLADKIEQLLKSLQLHFIKKHQTTEIVTDTQLWFHPDDFGKKIKNMLKY</sequence>
<evidence type="ECO:0008006" key="3">
    <source>
        <dbReference type="Google" id="ProtNLM"/>
    </source>
</evidence>
<accession>A0A1F7ILB7</accession>
<dbReference type="Proteomes" id="UP000178040">
    <property type="component" value="Unassembled WGS sequence"/>
</dbReference>
<dbReference type="AlphaFoldDB" id="A0A1F7ILB7"/>
<protein>
    <recommendedName>
        <fullName evidence="3">Polymerase nucleotidyl transferase domain-containing protein</fullName>
    </recommendedName>
</protein>
<evidence type="ECO:0000313" key="1">
    <source>
        <dbReference type="EMBL" id="OGK44174.1"/>
    </source>
</evidence>